<name>A0A7X1E8F3_9BACT</name>
<dbReference type="Gene3D" id="3.40.50.1820">
    <property type="entry name" value="alpha/beta hydrolase"/>
    <property type="match status" value="1"/>
</dbReference>
<proteinExistence type="predicted"/>
<accession>A0A7X1E8F3</accession>
<reference evidence="1 2" key="1">
    <citation type="submission" date="2020-07" db="EMBL/GenBank/DDBJ databases">
        <authorList>
            <person name="Feng X."/>
        </authorList>
    </citation>
    <scope>NUCLEOTIDE SEQUENCE [LARGE SCALE GENOMIC DNA]</scope>
    <source>
        <strain evidence="1 2">JCM23202</strain>
    </source>
</reference>
<comment type="caution">
    <text evidence="1">The sequence shown here is derived from an EMBL/GenBank/DDBJ whole genome shotgun (WGS) entry which is preliminary data.</text>
</comment>
<dbReference type="PANTHER" id="PTHR48098:SF3">
    <property type="entry name" value="IRON(III) ENTEROBACTIN ESTERASE"/>
    <property type="match status" value="1"/>
</dbReference>
<dbReference type="InterPro" id="IPR000801">
    <property type="entry name" value="Esterase-like"/>
</dbReference>
<evidence type="ECO:0000313" key="2">
    <source>
        <dbReference type="Proteomes" id="UP000526501"/>
    </source>
</evidence>
<dbReference type="Pfam" id="PF00756">
    <property type="entry name" value="Esterase"/>
    <property type="match status" value="1"/>
</dbReference>
<dbReference type="SUPFAM" id="SSF53474">
    <property type="entry name" value="alpha/beta-Hydrolases"/>
    <property type="match status" value="1"/>
</dbReference>
<dbReference type="InterPro" id="IPR029058">
    <property type="entry name" value="AB_hydrolase_fold"/>
</dbReference>
<dbReference type="RefSeq" id="WP_185660605.1">
    <property type="nucleotide sequence ID" value="NZ_CAWPOO010000012.1"/>
</dbReference>
<sequence>MNREYHKWWSPRLEREMEMLVFGKAGPRVLVFPTRGGRFYEYENLGLVEQVREQIEAGELQLYCVDSIDTESFYCWWAHPHGRVKRHERYESYILDEVFPLMELKNPGQKTISHGCSLGAFHAANIAFRHPERFHKLIAFSGRFDLTLEVDDFRNLFDGYYCDDVFFNTPTHFLPGLNCEQKMKALREMEITLVIGDEDPFRANNEHLSRILWDKGIWHGLHYWNGRAHRGRYWREMVPHFLRPSQSA</sequence>
<keyword evidence="2" id="KW-1185">Reference proteome</keyword>
<organism evidence="1 2">
    <name type="scientific">Pelagicoccus albus</name>
    <dbReference type="NCBI Taxonomy" id="415222"/>
    <lineage>
        <taxon>Bacteria</taxon>
        <taxon>Pseudomonadati</taxon>
        <taxon>Verrucomicrobiota</taxon>
        <taxon>Opitutia</taxon>
        <taxon>Puniceicoccales</taxon>
        <taxon>Pelagicoccaceae</taxon>
        <taxon>Pelagicoccus</taxon>
    </lineage>
</organism>
<dbReference type="AlphaFoldDB" id="A0A7X1E8F3"/>
<evidence type="ECO:0000313" key="1">
    <source>
        <dbReference type="EMBL" id="MBC2606740.1"/>
    </source>
</evidence>
<dbReference type="Proteomes" id="UP000526501">
    <property type="component" value="Unassembled WGS sequence"/>
</dbReference>
<dbReference type="PANTHER" id="PTHR48098">
    <property type="entry name" value="ENTEROCHELIN ESTERASE-RELATED"/>
    <property type="match status" value="1"/>
</dbReference>
<dbReference type="EMBL" id="JACHVC010000012">
    <property type="protein sequence ID" value="MBC2606740.1"/>
    <property type="molecule type" value="Genomic_DNA"/>
</dbReference>
<gene>
    <name evidence="1" type="ORF">H5P27_11870</name>
</gene>
<dbReference type="InterPro" id="IPR050583">
    <property type="entry name" value="Mycobacterial_A85_antigen"/>
</dbReference>
<protein>
    <submittedName>
        <fullName evidence="1">Esterase family protein</fullName>
    </submittedName>
</protein>